<name>A0AA87ZM26_FICCA</name>
<keyword evidence="4" id="KW-1185">Reference proteome</keyword>
<evidence type="ECO:0000313" key="4">
    <source>
        <dbReference type="Proteomes" id="UP001187192"/>
    </source>
</evidence>
<dbReference type="NCBIfam" id="TIGR01640">
    <property type="entry name" value="F_box_assoc_1"/>
    <property type="match status" value="1"/>
</dbReference>
<comment type="caution">
    <text evidence="3">The sequence shown here is derived from an EMBL/GenBank/DDBJ whole genome shotgun (WGS) entry which is preliminary data.</text>
</comment>
<feature type="region of interest" description="Disordered" evidence="1">
    <location>
        <begin position="214"/>
        <end position="247"/>
    </location>
</feature>
<dbReference type="InterPro" id="IPR015915">
    <property type="entry name" value="Kelch-typ_b-propeller"/>
</dbReference>
<organism evidence="3 4">
    <name type="scientific">Ficus carica</name>
    <name type="common">Common fig</name>
    <dbReference type="NCBI Taxonomy" id="3494"/>
    <lineage>
        <taxon>Eukaryota</taxon>
        <taxon>Viridiplantae</taxon>
        <taxon>Streptophyta</taxon>
        <taxon>Embryophyta</taxon>
        <taxon>Tracheophyta</taxon>
        <taxon>Spermatophyta</taxon>
        <taxon>Magnoliopsida</taxon>
        <taxon>eudicotyledons</taxon>
        <taxon>Gunneridae</taxon>
        <taxon>Pentapetalae</taxon>
        <taxon>rosids</taxon>
        <taxon>fabids</taxon>
        <taxon>Rosales</taxon>
        <taxon>Moraceae</taxon>
        <taxon>Ficeae</taxon>
        <taxon>Ficus</taxon>
    </lineage>
</organism>
<dbReference type="Pfam" id="PF07734">
    <property type="entry name" value="FBA_1"/>
    <property type="match status" value="1"/>
</dbReference>
<reference evidence="3" key="1">
    <citation type="submission" date="2023-07" db="EMBL/GenBank/DDBJ databases">
        <title>draft genome sequence of fig (Ficus carica).</title>
        <authorList>
            <person name="Takahashi T."/>
            <person name="Nishimura K."/>
        </authorList>
    </citation>
    <scope>NUCLEOTIDE SEQUENCE</scope>
</reference>
<evidence type="ECO:0000256" key="1">
    <source>
        <dbReference type="SAM" id="MobiDB-lite"/>
    </source>
</evidence>
<dbReference type="InterPro" id="IPR050796">
    <property type="entry name" value="SCF_F-box_component"/>
</dbReference>
<dbReference type="PANTHER" id="PTHR31672">
    <property type="entry name" value="BNACNNG10540D PROTEIN"/>
    <property type="match status" value="1"/>
</dbReference>
<evidence type="ECO:0000259" key="2">
    <source>
        <dbReference type="Pfam" id="PF07734"/>
    </source>
</evidence>
<sequence>MIQFYGVDDDSFDSEVKVYSLKAKTWRRISDFSYYLRYKRTYGVLVSNALHWVVSRKPQSDVSNLIGVFDLVTEEYREVPQPEYMDKRSFHMNVAALGGCLCVVCNYYTCDRYDQVKADRVDIWVMKEYGVKESWTKLYSIKESDVNGSFSYVMPVVYVKSRDQVLTQQESKKFFVYGLESKKVEHLMIPGTPDFFEVFQCLESLVGLDGRDGELSGKKAEKMRKRRLKQEMKRKQMEMKQPRGLKR</sequence>
<dbReference type="EMBL" id="BTGU01000006">
    <property type="protein sequence ID" value="GMN36512.1"/>
    <property type="molecule type" value="Genomic_DNA"/>
</dbReference>
<dbReference type="InterPro" id="IPR006527">
    <property type="entry name" value="F-box-assoc_dom_typ1"/>
</dbReference>
<dbReference type="Gene3D" id="2.120.10.80">
    <property type="entry name" value="Kelch-type beta propeller"/>
    <property type="match status" value="1"/>
</dbReference>
<dbReference type="AlphaFoldDB" id="A0AA87ZM26"/>
<dbReference type="InterPro" id="IPR017451">
    <property type="entry name" value="F-box-assoc_interact_dom"/>
</dbReference>
<accession>A0AA87ZM26</accession>
<dbReference type="PANTHER" id="PTHR31672:SF13">
    <property type="entry name" value="F-BOX PROTEIN CPR30-LIKE"/>
    <property type="match status" value="1"/>
</dbReference>
<feature type="domain" description="F-box associated beta-propeller type 1" evidence="2">
    <location>
        <begin position="9"/>
        <end position="193"/>
    </location>
</feature>
<feature type="compositionally biased region" description="Basic and acidic residues" evidence="1">
    <location>
        <begin position="229"/>
        <end position="241"/>
    </location>
</feature>
<proteinExistence type="predicted"/>
<gene>
    <name evidence="3" type="ORF">TIFTF001_006087</name>
</gene>
<protein>
    <recommendedName>
        <fullName evidence="2">F-box associated beta-propeller type 1 domain-containing protein</fullName>
    </recommendedName>
</protein>
<dbReference type="Proteomes" id="UP001187192">
    <property type="component" value="Unassembled WGS sequence"/>
</dbReference>
<dbReference type="SUPFAM" id="SSF117281">
    <property type="entry name" value="Kelch motif"/>
    <property type="match status" value="1"/>
</dbReference>
<evidence type="ECO:0000313" key="3">
    <source>
        <dbReference type="EMBL" id="GMN36512.1"/>
    </source>
</evidence>